<evidence type="ECO:0000313" key="5">
    <source>
        <dbReference type="EMBL" id="CAJ0730423.1"/>
    </source>
</evidence>
<evidence type="ECO:0000256" key="2">
    <source>
        <dbReference type="ARBA" id="ARBA00034247"/>
    </source>
</evidence>
<dbReference type="Pfam" id="PF00990">
    <property type="entry name" value="GGDEF"/>
    <property type="match status" value="1"/>
</dbReference>
<sequence length="459" mass="49392">MTEAVQLEGGRPSRTEILAATLISAMIVAVAAIAFRHAQRTLPEVKPFLPMFLTVVVLSEGLTGYLLFQRARLARTPFYGALAGAYFFAAAIAIAQLPTFPGVFSADGLLGAGPQSAVWLWTFWHSGYPVLLLLAALGRYCHERSRSSPQLTQVLRALPWLGPISAAAVVPICIWGTEYLPALIQGGTYVNLVRILGVPVIGSNVIALAGYLALTRLRRSVDVWVTVALAVGLADSLLTLHGGARYTLGWYAARLLSVVSSAVVLSMLIADITRLYRALMAANHRLERQSLLDGLTQVGNRQAFDRCWAAESKRARRTGQPLSVLMVDIDHFKQINDTYGHGRGDACLVEVANILSRVAGKRPTDLVARYGGEEFVVLLADTERSRAKVIAEQVRRAVEQAALPAPSVRGVVTVSIGVAAYAPSADHAPVADATSEALMQADMALYDAKRAGRNAVMVR</sequence>
<dbReference type="RefSeq" id="WP_009239811.1">
    <property type="nucleotide sequence ID" value="NZ_CABKQE010000002.1"/>
</dbReference>
<dbReference type="GO" id="GO:0052621">
    <property type="term" value="F:diguanylate cyclase activity"/>
    <property type="evidence" value="ECO:0007669"/>
    <property type="project" value="UniProtKB-EC"/>
</dbReference>
<accession>A0A2P4RCD4</accession>
<evidence type="ECO:0000313" key="8">
    <source>
        <dbReference type="Proteomes" id="UP001199322"/>
    </source>
</evidence>
<feature type="transmembrane region" description="Helical" evidence="3">
    <location>
        <begin position="17"/>
        <end position="35"/>
    </location>
</feature>
<keyword evidence="3" id="KW-0812">Transmembrane</keyword>
<evidence type="ECO:0000313" key="6">
    <source>
        <dbReference type="EMBL" id="MBX3891145.1"/>
    </source>
</evidence>
<feature type="transmembrane region" description="Helical" evidence="3">
    <location>
        <begin position="189"/>
        <end position="214"/>
    </location>
</feature>
<evidence type="ECO:0000259" key="4">
    <source>
        <dbReference type="PROSITE" id="PS50887"/>
    </source>
</evidence>
<protein>
    <recommendedName>
        <fullName evidence="1">diguanylate cyclase</fullName>
        <ecNumber evidence="1">2.7.7.65</ecNumber>
    </recommendedName>
</protein>
<dbReference type="InterPro" id="IPR033424">
    <property type="entry name" value="MASE4"/>
</dbReference>
<dbReference type="InterPro" id="IPR050469">
    <property type="entry name" value="Diguanylate_Cyclase"/>
</dbReference>
<dbReference type="PANTHER" id="PTHR45138">
    <property type="entry name" value="REGULATORY COMPONENTS OF SENSORY TRANSDUCTION SYSTEM"/>
    <property type="match status" value="1"/>
</dbReference>
<comment type="catalytic activity">
    <reaction evidence="2">
        <text>2 GTP = 3',3'-c-di-GMP + 2 diphosphate</text>
        <dbReference type="Rhea" id="RHEA:24898"/>
        <dbReference type="ChEBI" id="CHEBI:33019"/>
        <dbReference type="ChEBI" id="CHEBI:37565"/>
        <dbReference type="ChEBI" id="CHEBI:58805"/>
        <dbReference type="EC" id="2.7.7.65"/>
    </reaction>
</comment>
<dbReference type="PANTHER" id="PTHR45138:SF9">
    <property type="entry name" value="DIGUANYLATE CYCLASE DGCM-RELATED"/>
    <property type="match status" value="1"/>
</dbReference>
<dbReference type="InterPro" id="IPR000160">
    <property type="entry name" value="GGDEF_dom"/>
</dbReference>
<dbReference type="InterPro" id="IPR029787">
    <property type="entry name" value="Nucleotide_cyclase"/>
</dbReference>
<dbReference type="AlphaFoldDB" id="A0A2P4RCD4"/>
<dbReference type="GO" id="GO:0043709">
    <property type="term" value="P:cell adhesion involved in single-species biofilm formation"/>
    <property type="evidence" value="ECO:0007669"/>
    <property type="project" value="TreeGrafter"/>
</dbReference>
<keyword evidence="7" id="KW-1185">Reference proteome</keyword>
<name>A0A2P4RCD4_RALPI</name>
<organism evidence="6 8">
    <name type="scientific">Ralstonia pickettii</name>
    <name type="common">Burkholderia pickettii</name>
    <dbReference type="NCBI Taxonomy" id="329"/>
    <lineage>
        <taxon>Bacteria</taxon>
        <taxon>Pseudomonadati</taxon>
        <taxon>Pseudomonadota</taxon>
        <taxon>Betaproteobacteria</taxon>
        <taxon>Burkholderiales</taxon>
        <taxon>Burkholderiaceae</taxon>
        <taxon>Ralstonia</taxon>
    </lineage>
</organism>
<dbReference type="GO" id="GO:1902201">
    <property type="term" value="P:negative regulation of bacterial-type flagellum-dependent cell motility"/>
    <property type="evidence" value="ECO:0007669"/>
    <property type="project" value="TreeGrafter"/>
</dbReference>
<feature type="transmembrane region" description="Helical" evidence="3">
    <location>
        <begin position="248"/>
        <end position="270"/>
    </location>
</feature>
<gene>
    <name evidence="6" type="ORF">DEE74_14870</name>
    <name evidence="5" type="ORF">R38712_04379</name>
</gene>
<keyword evidence="3" id="KW-0472">Membrane</keyword>
<dbReference type="EMBL" id="CATWFT010000018">
    <property type="protein sequence ID" value="CAJ0730423.1"/>
    <property type="molecule type" value="Genomic_DNA"/>
</dbReference>
<comment type="caution">
    <text evidence="6">The sequence shown here is derived from an EMBL/GenBank/DDBJ whole genome shotgun (WGS) entry which is preliminary data.</text>
</comment>
<reference evidence="5 7" key="2">
    <citation type="submission" date="2023-07" db="EMBL/GenBank/DDBJ databases">
        <authorList>
            <person name="Peeters C."/>
        </authorList>
    </citation>
    <scope>NUCLEOTIDE SEQUENCE [LARGE SCALE GENOMIC DNA]</scope>
    <source>
        <strain evidence="5 7">R-38712</strain>
    </source>
</reference>
<dbReference type="GO" id="GO:0005886">
    <property type="term" value="C:plasma membrane"/>
    <property type="evidence" value="ECO:0007669"/>
    <property type="project" value="TreeGrafter"/>
</dbReference>
<feature type="transmembrane region" description="Helical" evidence="3">
    <location>
        <begin position="79"/>
        <end position="98"/>
    </location>
</feature>
<dbReference type="Proteomes" id="UP001189303">
    <property type="component" value="Unassembled WGS sequence"/>
</dbReference>
<dbReference type="SMART" id="SM00267">
    <property type="entry name" value="GGDEF"/>
    <property type="match status" value="1"/>
</dbReference>
<dbReference type="Gene3D" id="3.30.70.270">
    <property type="match status" value="1"/>
</dbReference>
<dbReference type="EC" id="2.7.7.65" evidence="1"/>
<dbReference type="SUPFAM" id="SSF55073">
    <property type="entry name" value="Nucleotide cyclase"/>
    <property type="match status" value="1"/>
</dbReference>
<feature type="transmembrane region" description="Helical" evidence="3">
    <location>
        <begin position="47"/>
        <end position="67"/>
    </location>
</feature>
<evidence type="ECO:0000313" key="7">
    <source>
        <dbReference type="Proteomes" id="UP001189303"/>
    </source>
</evidence>
<proteinExistence type="predicted"/>
<dbReference type="FunFam" id="3.30.70.270:FF:000001">
    <property type="entry name" value="Diguanylate cyclase domain protein"/>
    <property type="match status" value="1"/>
</dbReference>
<keyword evidence="3" id="KW-1133">Transmembrane helix</keyword>
<feature type="transmembrane region" description="Helical" evidence="3">
    <location>
        <begin position="118"/>
        <end position="137"/>
    </location>
</feature>
<dbReference type="Pfam" id="PF17158">
    <property type="entry name" value="MASE4"/>
    <property type="match status" value="1"/>
</dbReference>
<dbReference type="Proteomes" id="UP001199322">
    <property type="component" value="Unassembled WGS sequence"/>
</dbReference>
<feature type="domain" description="GGDEF" evidence="4">
    <location>
        <begin position="320"/>
        <end position="459"/>
    </location>
</feature>
<reference evidence="6" key="1">
    <citation type="submission" date="2018-06" db="EMBL/GenBank/DDBJ databases">
        <authorList>
            <person name="O'Rourke A."/>
        </authorList>
    </citation>
    <scope>NUCLEOTIDE SEQUENCE</scope>
    <source>
        <strain evidence="6">132550021-3</strain>
    </source>
</reference>
<dbReference type="CDD" id="cd01949">
    <property type="entry name" value="GGDEF"/>
    <property type="match status" value="1"/>
</dbReference>
<evidence type="ECO:0000256" key="3">
    <source>
        <dbReference type="SAM" id="Phobius"/>
    </source>
</evidence>
<dbReference type="InterPro" id="IPR043128">
    <property type="entry name" value="Rev_trsase/Diguanyl_cyclase"/>
</dbReference>
<evidence type="ECO:0000256" key="1">
    <source>
        <dbReference type="ARBA" id="ARBA00012528"/>
    </source>
</evidence>
<feature type="transmembrane region" description="Helical" evidence="3">
    <location>
        <begin position="221"/>
        <end position="242"/>
    </location>
</feature>
<dbReference type="EMBL" id="QGBI01000013">
    <property type="protein sequence ID" value="MBX3891145.1"/>
    <property type="molecule type" value="Genomic_DNA"/>
</dbReference>
<dbReference type="NCBIfam" id="TIGR00254">
    <property type="entry name" value="GGDEF"/>
    <property type="match status" value="1"/>
</dbReference>
<dbReference type="PROSITE" id="PS50887">
    <property type="entry name" value="GGDEF"/>
    <property type="match status" value="1"/>
</dbReference>
<dbReference type="GeneID" id="61388919"/>
<feature type="transmembrane region" description="Helical" evidence="3">
    <location>
        <begin position="158"/>
        <end position="177"/>
    </location>
</feature>